<accession>A0AAE0GM46</accession>
<comment type="caution">
    <text evidence="1">The sequence shown here is derived from an EMBL/GenBank/DDBJ whole genome shotgun (WGS) entry which is preliminary data.</text>
</comment>
<keyword evidence="2" id="KW-1185">Reference proteome</keyword>
<reference evidence="1 2" key="1">
    <citation type="journal article" date="2015" name="Genome Biol. Evol.">
        <title>Comparative Genomics of a Bacterivorous Green Alga Reveals Evolutionary Causalities and Consequences of Phago-Mixotrophic Mode of Nutrition.</title>
        <authorList>
            <person name="Burns J.A."/>
            <person name="Paasch A."/>
            <person name="Narechania A."/>
            <person name="Kim E."/>
        </authorList>
    </citation>
    <scope>NUCLEOTIDE SEQUENCE [LARGE SCALE GENOMIC DNA]</scope>
    <source>
        <strain evidence="1 2">PLY_AMNH</strain>
    </source>
</reference>
<gene>
    <name evidence="1" type="ORF">CYMTET_11638</name>
</gene>
<proteinExistence type="predicted"/>
<dbReference type="EMBL" id="LGRX02004366">
    <property type="protein sequence ID" value="KAK3280515.1"/>
    <property type="molecule type" value="Genomic_DNA"/>
</dbReference>
<evidence type="ECO:0000313" key="1">
    <source>
        <dbReference type="EMBL" id="KAK3280515.1"/>
    </source>
</evidence>
<protein>
    <submittedName>
        <fullName evidence="1">Uncharacterized protein</fullName>
    </submittedName>
</protein>
<sequence>MQELDASKQSVVMSTTARQAVKAVRAILLIVYGMTTVEPGAACNRFFLIFGQPISLDANAEGVRQGPAIRVALAIDVLGIGLPGSYVPRGWAAGAYFLRASKAKKGI</sequence>
<dbReference type="AlphaFoldDB" id="A0AAE0GM46"/>
<organism evidence="1 2">
    <name type="scientific">Cymbomonas tetramitiformis</name>
    <dbReference type="NCBI Taxonomy" id="36881"/>
    <lineage>
        <taxon>Eukaryota</taxon>
        <taxon>Viridiplantae</taxon>
        <taxon>Chlorophyta</taxon>
        <taxon>Pyramimonadophyceae</taxon>
        <taxon>Pyramimonadales</taxon>
        <taxon>Pyramimonadaceae</taxon>
        <taxon>Cymbomonas</taxon>
    </lineage>
</organism>
<evidence type="ECO:0000313" key="2">
    <source>
        <dbReference type="Proteomes" id="UP001190700"/>
    </source>
</evidence>
<name>A0AAE0GM46_9CHLO</name>
<dbReference type="Proteomes" id="UP001190700">
    <property type="component" value="Unassembled WGS sequence"/>
</dbReference>